<feature type="domain" description="Major facilitator superfamily (MFS) profile" evidence="7">
    <location>
        <begin position="7"/>
        <end position="379"/>
    </location>
</feature>
<dbReference type="GO" id="GO:0022857">
    <property type="term" value="F:transmembrane transporter activity"/>
    <property type="evidence" value="ECO:0007669"/>
    <property type="project" value="InterPro"/>
</dbReference>
<keyword evidence="4 6" id="KW-1133">Transmembrane helix</keyword>
<dbReference type="PANTHER" id="PTHR23531:SF1">
    <property type="entry name" value="QUINOLENE RESISTANCE PROTEIN NORA"/>
    <property type="match status" value="1"/>
</dbReference>
<evidence type="ECO:0000313" key="9">
    <source>
        <dbReference type="Proteomes" id="UP001065549"/>
    </source>
</evidence>
<dbReference type="Gene3D" id="1.20.1250.20">
    <property type="entry name" value="MFS general substrate transporter like domains"/>
    <property type="match status" value="1"/>
</dbReference>
<evidence type="ECO:0000256" key="6">
    <source>
        <dbReference type="SAM" id="Phobius"/>
    </source>
</evidence>
<feature type="transmembrane region" description="Helical" evidence="6">
    <location>
        <begin position="330"/>
        <end position="350"/>
    </location>
</feature>
<protein>
    <submittedName>
        <fullName evidence="8">MFS transporter</fullName>
    </submittedName>
</protein>
<dbReference type="InterPro" id="IPR052714">
    <property type="entry name" value="MFS_Exporter"/>
</dbReference>
<dbReference type="Proteomes" id="UP001065549">
    <property type="component" value="Unassembled WGS sequence"/>
</dbReference>
<evidence type="ECO:0000313" key="8">
    <source>
        <dbReference type="EMBL" id="MCU7376742.1"/>
    </source>
</evidence>
<evidence type="ECO:0000256" key="3">
    <source>
        <dbReference type="ARBA" id="ARBA00022692"/>
    </source>
</evidence>
<dbReference type="InterPro" id="IPR036259">
    <property type="entry name" value="MFS_trans_sf"/>
</dbReference>
<feature type="transmembrane region" description="Helical" evidence="6">
    <location>
        <begin position="200"/>
        <end position="226"/>
    </location>
</feature>
<dbReference type="CDD" id="cd17489">
    <property type="entry name" value="MFS_YfcJ_like"/>
    <property type="match status" value="1"/>
</dbReference>
<name>A0A9J6QTE0_9FIRM</name>
<organism evidence="8 9">
    <name type="scientific">Hominibacterium faecale</name>
    <dbReference type="NCBI Taxonomy" id="2839743"/>
    <lineage>
        <taxon>Bacteria</taxon>
        <taxon>Bacillati</taxon>
        <taxon>Bacillota</taxon>
        <taxon>Clostridia</taxon>
        <taxon>Peptostreptococcales</taxon>
        <taxon>Anaerovoracaceae</taxon>
        <taxon>Hominibacterium</taxon>
    </lineage>
</organism>
<dbReference type="EMBL" id="JAOSHN010000001">
    <property type="protein sequence ID" value="MCU7376742.1"/>
    <property type="molecule type" value="Genomic_DNA"/>
</dbReference>
<feature type="transmembrane region" description="Helical" evidence="6">
    <location>
        <begin position="106"/>
        <end position="123"/>
    </location>
</feature>
<feature type="transmembrane region" description="Helical" evidence="6">
    <location>
        <begin position="356"/>
        <end position="374"/>
    </location>
</feature>
<evidence type="ECO:0000256" key="2">
    <source>
        <dbReference type="ARBA" id="ARBA00022448"/>
    </source>
</evidence>
<feature type="transmembrane region" description="Helical" evidence="6">
    <location>
        <begin position="268"/>
        <end position="285"/>
    </location>
</feature>
<keyword evidence="3 6" id="KW-0812">Transmembrane</keyword>
<dbReference type="PROSITE" id="PS50850">
    <property type="entry name" value="MFS"/>
    <property type="match status" value="1"/>
</dbReference>
<feature type="transmembrane region" description="Helical" evidence="6">
    <location>
        <begin position="73"/>
        <end position="100"/>
    </location>
</feature>
<accession>A0A9J6QTE0</accession>
<dbReference type="AlphaFoldDB" id="A0A9J6QTE0"/>
<dbReference type="SUPFAM" id="SSF103473">
    <property type="entry name" value="MFS general substrate transporter"/>
    <property type="match status" value="1"/>
</dbReference>
<reference evidence="8" key="1">
    <citation type="submission" date="2022-09" db="EMBL/GenBank/DDBJ databases">
        <title>Culturomic study of gut microbiota in children with autism spectrum disorder.</title>
        <authorList>
            <person name="Efimov B.A."/>
            <person name="Chaplin A.V."/>
            <person name="Sokolova S.R."/>
            <person name="Pikina A.P."/>
            <person name="Korzhanova M."/>
            <person name="Belova V."/>
            <person name="Korostin D."/>
        </authorList>
    </citation>
    <scope>NUCLEOTIDE SEQUENCE</scope>
    <source>
        <strain evidence="8">ASD5510</strain>
    </source>
</reference>
<keyword evidence="9" id="KW-1185">Reference proteome</keyword>
<dbReference type="GO" id="GO:0005886">
    <property type="term" value="C:plasma membrane"/>
    <property type="evidence" value="ECO:0007669"/>
    <property type="project" value="UniProtKB-SubCell"/>
</dbReference>
<feature type="transmembrane region" description="Helical" evidence="6">
    <location>
        <begin position="159"/>
        <end position="179"/>
    </location>
</feature>
<dbReference type="RefSeq" id="WP_253020197.1">
    <property type="nucleotide sequence ID" value="NZ_JAOSHN010000001.1"/>
</dbReference>
<evidence type="ECO:0000256" key="1">
    <source>
        <dbReference type="ARBA" id="ARBA00004651"/>
    </source>
</evidence>
<comment type="subcellular location">
    <subcellularLocation>
        <location evidence="1">Cell membrane</location>
        <topology evidence="1">Multi-pass membrane protein</topology>
    </subcellularLocation>
</comment>
<comment type="caution">
    <text evidence="8">The sequence shown here is derived from an EMBL/GenBank/DDBJ whole genome shotgun (WGS) entry which is preliminary data.</text>
</comment>
<keyword evidence="5 6" id="KW-0472">Membrane</keyword>
<feature type="transmembrane region" description="Helical" evidence="6">
    <location>
        <begin position="291"/>
        <end position="309"/>
    </location>
</feature>
<keyword evidence="2" id="KW-0813">Transport</keyword>
<proteinExistence type="predicted"/>
<dbReference type="InterPro" id="IPR020846">
    <property type="entry name" value="MFS_dom"/>
</dbReference>
<evidence type="ECO:0000259" key="7">
    <source>
        <dbReference type="PROSITE" id="PS50850"/>
    </source>
</evidence>
<sequence>MKLFNRSFLLLLAATFFYMLSLSMGNPIIAGFAGELGGSGVVMGIAGGILNICSLCCRPLAGNAVDHYDRRKLAMLGLGAMIMSNAGYCFCKVPICLILFRLLNGAGFAVSSITLSTSVGASLPPERIGSGMGIYGMVQAVSMAFAPSIALWVSDMWGYRIAFAVSGAFALTAFVIIFLQGKGAEKQDLLSSQHVKKQFIAREVLPTALVVMLVTLPYSALSAFIATFAANRALSINVGLYFPLYAIFLIAFRVVFSRFFDRWKYSRFVLICAPAAAASLVVVNFMNGLAVMAAAALLMALGYGVLVSVSQANGIRKVSISHQGTANSTYYIGLDLGLAGGPILAGFFYTHLGSQYMFLALAAVPLLAYGVLAVKGKSL</sequence>
<dbReference type="InterPro" id="IPR011701">
    <property type="entry name" value="MFS"/>
</dbReference>
<gene>
    <name evidence="8" type="ORF">OBO34_00045</name>
</gene>
<dbReference type="PANTHER" id="PTHR23531">
    <property type="entry name" value="QUINOLENE RESISTANCE PROTEIN NORA"/>
    <property type="match status" value="1"/>
</dbReference>
<dbReference type="Pfam" id="PF07690">
    <property type="entry name" value="MFS_1"/>
    <property type="match status" value="1"/>
</dbReference>
<evidence type="ECO:0000256" key="5">
    <source>
        <dbReference type="ARBA" id="ARBA00023136"/>
    </source>
</evidence>
<feature type="transmembrane region" description="Helical" evidence="6">
    <location>
        <begin position="41"/>
        <end position="61"/>
    </location>
</feature>
<feature type="transmembrane region" description="Helical" evidence="6">
    <location>
        <begin position="238"/>
        <end position="256"/>
    </location>
</feature>
<feature type="transmembrane region" description="Helical" evidence="6">
    <location>
        <begin position="135"/>
        <end position="153"/>
    </location>
</feature>
<evidence type="ECO:0000256" key="4">
    <source>
        <dbReference type="ARBA" id="ARBA00022989"/>
    </source>
</evidence>